<dbReference type="InterPro" id="IPR027417">
    <property type="entry name" value="P-loop_NTPase"/>
</dbReference>
<dbReference type="PANTHER" id="PTHR19229">
    <property type="entry name" value="ATP-BINDING CASSETTE TRANSPORTER SUBFAMILY A ABCA"/>
    <property type="match status" value="1"/>
</dbReference>
<evidence type="ECO:0000256" key="3">
    <source>
        <dbReference type="ARBA" id="ARBA00022692"/>
    </source>
</evidence>
<evidence type="ECO:0000256" key="9">
    <source>
        <dbReference type="SAM" id="Phobius"/>
    </source>
</evidence>
<evidence type="ECO:0000313" key="12">
    <source>
        <dbReference type="EMBL" id="OAE26645.1"/>
    </source>
</evidence>
<dbReference type="SMART" id="SM00382">
    <property type="entry name" value="AAA"/>
    <property type="match status" value="1"/>
</dbReference>
<dbReference type="SUPFAM" id="SSF52540">
    <property type="entry name" value="P-loop containing nucleoside triphosphate hydrolases"/>
    <property type="match status" value="1"/>
</dbReference>
<evidence type="ECO:0000256" key="2">
    <source>
        <dbReference type="ARBA" id="ARBA00008526"/>
    </source>
</evidence>
<keyword evidence="5" id="KW-0067">ATP-binding</keyword>
<dbReference type="InterPro" id="IPR026082">
    <property type="entry name" value="ABCA"/>
</dbReference>
<dbReference type="PROSITE" id="PS50893">
    <property type="entry name" value="ABC_TRANSPORTER_2"/>
    <property type="match status" value="1"/>
</dbReference>
<reference evidence="12 13" key="1">
    <citation type="submission" date="2016-03" db="EMBL/GenBank/DDBJ databases">
        <title>Mechanisms controlling the formation of the plant cell surface in tip-growing cells are functionally conserved among land plants.</title>
        <authorList>
            <person name="Honkanen S."/>
            <person name="Jones V.A."/>
            <person name="Morieri G."/>
            <person name="Champion C."/>
            <person name="Hetherington A.J."/>
            <person name="Kelly S."/>
            <person name="Saint-Marcoux D."/>
            <person name="Proust H."/>
            <person name="Prescott H."/>
            <person name="Dolan L."/>
        </authorList>
    </citation>
    <scope>NUCLEOTIDE SEQUENCE [LARGE SCALE GENOMIC DNA]</scope>
    <source>
        <strain evidence="13">cv. Tak-1 and cv. Tak-2</strain>
        <tissue evidence="12">Whole gametophyte</tissue>
    </source>
</reference>
<keyword evidence="7 9" id="KW-0472">Membrane</keyword>
<evidence type="ECO:0000256" key="1">
    <source>
        <dbReference type="ARBA" id="ARBA00004141"/>
    </source>
</evidence>
<comment type="similarity">
    <text evidence="2">Belongs to the ABC transporter superfamily. ABCA family. CPR flippase (TC 3.A.1.211) subfamily.</text>
</comment>
<feature type="transmembrane region" description="Helical" evidence="9">
    <location>
        <begin position="406"/>
        <end position="434"/>
    </location>
</feature>
<evidence type="ECO:0000259" key="10">
    <source>
        <dbReference type="PROSITE" id="PS50893"/>
    </source>
</evidence>
<evidence type="ECO:0000256" key="8">
    <source>
        <dbReference type="SAM" id="MobiDB-lite"/>
    </source>
</evidence>
<keyword evidence="13" id="KW-1185">Reference proteome</keyword>
<organism evidence="12 13">
    <name type="scientific">Marchantia polymorpha subsp. ruderalis</name>
    <dbReference type="NCBI Taxonomy" id="1480154"/>
    <lineage>
        <taxon>Eukaryota</taxon>
        <taxon>Viridiplantae</taxon>
        <taxon>Streptophyta</taxon>
        <taxon>Embryophyta</taxon>
        <taxon>Marchantiophyta</taxon>
        <taxon>Marchantiopsida</taxon>
        <taxon>Marchantiidae</taxon>
        <taxon>Marchantiales</taxon>
        <taxon>Marchantiaceae</taxon>
        <taxon>Marchantia</taxon>
    </lineage>
</organism>
<feature type="region of interest" description="Disordered" evidence="8">
    <location>
        <begin position="1"/>
        <end position="28"/>
    </location>
</feature>
<reference evidence="11" key="2">
    <citation type="journal article" date="2019" name="Curr. Biol.">
        <title>Chromatin organization in early land plants reveals an ancestral association between H3K27me3, transposons, and constitutive heterochromatin.</title>
        <authorList>
            <person name="Montgomery S.A."/>
            <person name="Tanizawa Y."/>
            <person name="Galik B."/>
            <person name="Wang N."/>
            <person name="Ito T."/>
            <person name="Mochizuki T."/>
            <person name="Akimcheva S."/>
            <person name="Bowman J."/>
            <person name="Cognat V."/>
            <person name="Drouard L."/>
            <person name="Ekker H."/>
            <person name="Houng S."/>
            <person name="Kohchi T."/>
            <person name="Lin S."/>
            <person name="Liu L.D."/>
            <person name="Nakamura Y."/>
            <person name="Valeeva L.R."/>
            <person name="Shakirov E.V."/>
            <person name="Shippen D.E."/>
            <person name="Wei W."/>
            <person name="Yagura M."/>
            <person name="Yamaoka S."/>
            <person name="Yamato K.T."/>
            <person name="Liu C."/>
            <person name="Berger F."/>
        </authorList>
    </citation>
    <scope>NUCLEOTIDE SEQUENCE [LARGE SCALE GENOMIC DNA]</scope>
    <source>
        <strain evidence="11">Tak-1</strain>
    </source>
</reference>
<feature type="compositionally biased region" description="Polar residues" evidence="8">
    <location>
        <begin position="1"/>
        <end position="27"/>
    </location>
</feature>
<name>A0A176W2E6_MARPO</name>
<evidence type="ECO:0000256" key="5">
    <source>
        <dbReference type="ARBA" id="ARBA00022840"/>
    </source>
</evidence>
<dbReference type="PROSITE" id="PS00211">
    <property type="entry name" value="ABC_TRANSPORTER_1"/>
    <property type="match status" value="1"/>
</dbReference>
<comment type="subcellular location">
    <subcellularLocation>
        <location evidence="1">Membrane</location>
        <topology evidence="1">Multi-pass membrane protein</topology>
    </subcellularLocation>
</comment>
<keyword evidence="4" id="KW-0547">Nucleotide-binding</keyword>
<dbReference type="GO" id="GO:0016020">
    <property type="term" value="C:membrane"/>
    <property type="evidence" value="ECO:0007669"/>
    <property type="project" value="UniProtKB-SubCell"/>
</dbReference>
<feature type="domain" description="ABC transporter" evidence="10">
    <location>
        <begin position="654"/>
        <end position="891"/>
    </location>
</feature>
<reference evidence="14" key="3">
    <citation type="journal article" date="2020" name="Curr. Biol.">
        <title>Chromatin organization in early land plants reveals an ancestral association between H3K27me3, transposons, and constitutive heterochromatin.</title>
        <authorList>
            <person name="Montgomery S.A."/>
            <person name="Tanizawa Y."/>
            <person name="Galik B."/>
            <person name="Wang N."/>
            <person name="Ito T."/>
            <person name="Mochizuki T."/>
            <person name="Akimcheva S."/>
            <person name="Bowman J.L."/>
            <person name="Cognat V."/>
            <person name="Marechal-Drouard L."/>
            <person name="Ekker H."/>
            <person name="Hong S.F."/>
            <person name="Kohchi T."/>
            <person name="Lin S.S."/>
            <person name="Liu L.D."/>
            <person name="Nakamura Y."/>
            <person name="Valeeva L.R."/>
            <person name="Shakirov E.V."/>
            <person name="Shippen D.E."/>
            <person name="Wei W.L."/>
            <person name="Yagura M."/>
            <person name="Yamaoka S."/>
            <person name="Yamato K.T."/>
            <person name="Liu C."/>
            <person name="Berger F."/>
        </authorList>
    </citation>
    <scope>NUCLEOTIDE SEQUENCE [LARGE SCALE GENOMIC DNA]</scope>
    <source>
        <strain evidence="14">Tak-1</strain>
    </source>
</reference>
<feature type="transmembrane region" description="Helical" evidence="9">
    <location>
        <begin position="54"/>
        <end position="74"/>
    </location>
</feature>
<accession>A0A176W2E6</accession>
<dbReference type="GO" id="GO:0140359">
    <property type="term" value="F:ABC-type transporter activity"/>
    <property type="evidence" value="ECO:0007669"/>
    <property type="project" value="InterPro"/>
</dbReference>
<dbReference type="Pfam" id="PF24526">
    <property type="entry name" value="ABCA12_C"/>
    <property type="match status" value="1"/>
</dbReference>
<dbReference type="GO" id="GO:0016887">
    <property type="term" value="F:ATP hydrolysis activity"/>
    <property type="evidence" value="ECO:0007669"/>
    <property type="project" value="InterPro"/>
</dbReference>
<dbReference type="GO" id="GO:0005524">
    <property type="term" value="F:ATP binding"/>
    <property type="evidence" value="ECO:0007669"/>
    <property type="project" value="UniProtKB-KW"/>
</dbReference>
<dbReference type="CDD" id="cd03263">
    <property type="entry name" value="ABC_subfamily_A"/>
    <property type="match status" value="1"/>
</dbReference>
<dbReference type="Pfam" id="PF12698">
    <property type="entry name" value="ABC2_membrane_3"/>
    <property type="match status" value="1"/>
</dbReference>
<feature type="transmembrane region" description="Helical" evidence="9">
    <location>
        <begin position="478"/>
        <end position="496"/>
    </location>
</feature>
<dbReference type="EMBL" id="LVLJ01002144">
    <property type="protein sequence ID" value="OAE26645.1"/>
    <property type="molecule type" value="Genomic_DNA"/>
</dbReference>
<gene>
    <name evidence="12" type="ORF">AXG93_793s1050</name>
    <name evidence="11" type="ORF">Mp_5g00540</name>
</gene>
<dbReference type="Proteomes" id="UP001162541">
    <property type="component" value="Chromosome 5"/>
</dbReference>
<protein>
    <recommendedName>
        <fullName evidence="10">ABC transporter domain-containing protein</fullName>
    </recommendedName>
</protein>
<keyword evidence="3 9" id="KW-0812">Transmembrane</keyword>
<evidence type="ECO:0000313" key="11">
    <source>
        <dbReference type="EMBL" id="BBN10058.1"/>
    </source>
</evidence>
<evidence type="ECO:0000256" key="6">
    <source>
        <dbReference type="ARBA" id="ARBA00022989"/>
    </source>
</evidence>
<feature type="region of interest" description="Disordered" evidence="8">
    <location>
        <begin position="604"/>
        <end position="627"/>
    </location>
</feature>
<evidence type="ECO:0000256" key="7">
    <source>
        <dbReference type="ARBA" id="ARBA00023136"/>
    </source>
</evidence>
<feature type="transmembrane region" description="Helical" evidence="9">
    <location>
        <begin position="446"/>
        <end position="466"/>
    </location>
</feature>
<evidence type="ECO:0000313" key="14">
    <source>
        <dbReference type="Proteomes" id="UP001162541"/>
    </source>
</evidence>
<dbReference type="Proteomes" id="UP000077202">
    <property type="component" value="Unassembled WGS sequence"/>
</dbReference>
<proteinExistence type="inferred from homology"/>
<dbReference type="GO" id="GO:0005319">
    <property type="term" value="F:lipid transporter activity"/>
    <property type="evidence" value="ECO:0007669"/>
    <property type="project" value="TreeGrafter"/>
</dbReference>
<evidence type="ECO:0000256" key="4">
    <source>
        <dbReference type="ARBA" id="ARBA00022741"/>
    </source>
</evidence>
<sequence>MMKSTENSANVLQNGHGQQRSVPTKSSVPAFGTQANALLRKNLIFQMRNYKTNVCAIAFPVVICLLLFGLQAVINKVLDRPGLKCGCVDRINPQTGLSEQLCGLQYTTDPVQAAFCPVDHPPEWPALMQVPNPRRVVSDNPLGDFFRGTAILYTGQDPQTAQALMNQLIVNNIDVDTTDPLIKYSDVVVGSPTSLEDTLILEQAFIKDDLYVLQNSRCTNNEDFQLSLTYNLSGLIVPYNGTPRCITSLYPFSEDVTQINRDIYLAAQSRISAGDKKHNDFVTAYDFGDTSADKLNVSVFYNAYGASLPNTLPPRYHRVSRPMNLAAQAYLRFLTGAQAKLSVWFLKEMPRAASELRLDLTILLGPLFYMWVSALLFPVIMTTLVYEKQKNLRMMMKMHGLGDGAYWVITYAYFLALSLVYFFFFVALGSAVGLKFFRLNSYSMQFVFFFIYMNLQIALSFLVATIFQNTKTATVCGYMYVFGFGLMGQFFFRALLEDLQTGRGWIFGMELLPGFSLYRGLYEFGQYSLIGNFQGTEGMQWRDLKDKQNGLKTVFQIQAVEWIVFLAVTCYLDQVMASSGAGVKRHPLFCFGCSWNNRRKRRGASVNEEERALSKSKSQREREDLGLDMEKPDVAAERARVEQLRDMPSNTCAIVCDDLKKVYPGKDGNQDKYAVRGLSLGVETGECFGMLGPNGAGKSTTINMMIGLLTPSSGTAYIHGLDITRDMNRIYTSMGVCPQHDLIWEQLTGREHLLFYGRLKNLKGPALWNAVDASLKSVNLFDRGVGDKKTKEYSGGMKRRLSVAISLIGDPKVVYMDEPSTGLDPASRSNLWNIVKEAKKDRAIILTTHSMEEAEALCDRLCIFVNGQLQCIGDSKELTSRYGGVYVLTVTTPVEKEQEVIDLVETLSRHSQKIYGLAGTQKFELPKAEVQIARVFSTVERAKQRLRIQAWGISDTTLEDVFIKVAREAQQGDADWS</sequence>
<dbReference type="InterPro" id="IPR013525">
    <property type="entry name" value="ABC2_TM"/>
</dbReference>
<dbReference type="PANTHER" id="PTHR19229:SF154">
    <property type="entry name" value="ABC TRANSPORTER A FAMILY MEMBER 3-RELATED"/>
    <property type="match status" value="1"/>
</dbReference>
<dbReference type="FunFam" id="3.40.50.300:FF:000633">
    <property type="entry name" value="ABC transporter A family member 7"/>
    <property type="match status" value="1"/>
</dbReference>
<evidence type="ECO:0000313" key="13">
    <source>
        <dbReference type="Proteomes" id="UP000077202"/>
    </source>
</evidence>
<feature type="compositionally biased region" description="Basic and acidic residues" evidence="8">
    <location>
        <begin position="608"/>
        <end position="627"/>
    </location>
</feature>
<dbReference type="EMBL" id="AP019870">
    <property type="protein sequence ID" value="BBN10058.1"/>
    <property type="molecule type" value="Genomic_DNA"/>
</dbReference>
<dbReference type="InterPro" id="IPR003593">
    <property type="entry name" value="AAA+_ATPase"/>
</dbReference>
<dbReference type="AlphaFoldDB" id="A0A176W2E6"/>
<dbReference type="Pfam" id="PF00005">
    <property type="entry name" value="ABC_tran"/>
    <property type="match status" value="1"/>
</dbReference>
<dbReference type="Gene3D" id="3.40.50.300">
    <property type="entry name" value="P-loop containing nucleotide triphosphate hydrolases"/>
    <property type="match status" value="1"/>
</dbReference>
<dbReference type="InterPro" id="IPR017871">
    <property type="entry name" value="ABC_transporter-like_CS"/>
</dbReference>
<dbReference type="InterPro" id="IPR003439">
    <property type="entry name" value="ABC_transporter-like_ATP-bd"/>
</dbReference>
<feature type="transmembrane region" description="Helical" evidence="9">
    <location>
        <begin position="367"/>
        <end position="386"/>
    </location>
</feature>
<keyword evidence="6 9" id="KW-1133">Transmembrane helix</keyword>